<name>A0A6J5LZI3_9CAUD</name>
<evidence type="ECO:0000256" key="1">
    <source>
        <dbReference type="SAM" id="MobiDB-lite"/>
    </source>
</evidence>
<accession>A0A6J5LZI3</accession>
<evidence type="ECO:0000313" key="2">
    <source>
        <dbReference type="EMBL" id="CAB4139441.1"/>
    </source>
</evidence>
<proteinExistence type="predicted"/>
<organism evidence="2">
    <name type="scientific">uncultured Caudovirales phage</name>
    <dbReference type="NCBI Taxonomy" id="2100421"/>
    <lineage>
        <taxon>Viruses</taxon>
        <taxon>Duplodnaviria</taxon>
        <taxon>Heunggongvirae</taxon>
        <taxon>Uroviricota</taxon>
        <taxon>Caudoviricetes</taxon>
        <taxon>Peduoviridae</taxon>
        <taxon>Maltschvirus</taxon>
        <taxon>Maltschvirus maltsch</taxon>
    </lineage>
</organism>
<dbReference type="EMBL" id="LR796354">
    <property type="protein sequence ID" value="CAB4139441.1"/>
    <property type="molecule type" value="Genomic_DNA"/>
</dbReference>
<gene>
    <name evidence="2" type="ORF">UFOVP337_44</name>
</gene>
<sequence length="90" mass="10409">MTNRNNDNQEPSELSNQVEDSTCARYGEGLSSPRLVDLQTIDELRDFEKALRNKLLANDFKMDGSVENWLDSEFNRIYVTYAYPDVTKVN</sequence>
<protein>
    <submittedName>
        <fullName evidence="2">Uncharacterized protein</fullName>
    </submittedName>
</protein>
<reference evidence="2" key="1">
    <citation type="submission" date="2020-04" db="EMBL/GenBank/DDBJ databases">
        <authorList>
            <person name="Chiriac C."/>
            <person name="Salcher M."/>
            <person name="Ghai R."/>
            <person name="Kavagutti S V."/>
        </authorList>
    </citation>
    <scope>NUCLEOTIDE SEQUENCE</scope>
</reference>
<feature type="region of interest" description="Disordered" evidence="1">
    <location>
        <begin position="1"/>
        <end position="20"/>
    </location>
</feature>